<dbReference type="GeneID" id="40323810"/>
<evidence type="ECO:0000313" key="3">
    <source>
        <dbReference type="Proteomes" id="UP000284403"/>
    </source>
</evidence>
<reference evidence="2 3" key="1">
    <citation type="journal article" date="2018" name="BMC Genomics">
        <title>Genomic comparison of Trypanosoma conorhini and Trypanosoma rangeli to Trypanosoma cruzi strains of high and low virulence.</title>
        <authorList>
            <person name="Bradwell K.R."/>
            <person name="Koparde V.N."/>
            <person name="Matveyev A.V."/>
            <person name="Serrano M.G."/>
            <person name="Alves J.M."/>
            <person name="Parikh H."/>
            <person name="Huang B."/>
            <person name="Lee V."/>
            <person name="Espinosa-Alvarez O."/>
            <person name="Ortiz P.A."/>
            <person name="Costa-Martins A.G."/>
            <person name="Teixeira M.M."/>
            <person name="Buck G.A."/>
        </authorList>
    </citation>
    <scope>NUCLEOTIDE SEQUENCE [LARGE SCALE GENOMIC DNA]</scope>
    <source>
        <strain evidence="2 3">025E</strain>
    </source>
</reference>
<dbReference type="Proteomes" id="UP000284403">
    <property type="component" value="Unassembled WGS sequence"/>
</dbReference>
<accession>A0A422MPF5</accession>
<evidence type="ECO:0000256" key="1">
    <source>
        <dbReference type="SAM" id="SignalP"/>
    </source>
</evidence>
<protein>
    <submittedName>
        <fullName evidence="2">Uncharacterized protein</fullName>
    </submittedName>
</protein>
<comment type="caution">
    <text evidence="2">The sequence shown here is derived from an EMBL/GenBank/DDBJ whole genome shotgun (WGS) entry which is preliminary data.</text>
</comment>
<gene>
    <name evidence="2" type="ORF">Tco025E_10199</name>
</gene>
<dbReference type="RefSeq" id="XP_029222915.1">
    <property type="nucleotide sequence ID" value="XM_029376984.1"/>
</dbReference>
<dbReference type="AlphaFoldDB" id="A0A422MPF5"/>
<proteinExistence type="predicted"/>
<feature type="non-terminal residue" evidence="2">
    <location>
        <position position="1"/>
    </location>
</feature>
<dbReference type="EMBL" id="MKKU01001531">
    <property type="protein sequence ID" value="RNE95077.1"/>
    <property type="molecule type" value="Genomic_DNA"/>
</dbReference>
<feature type="signal peptide" evidence="1">
    <location>
        <begin position="1"/>
        <end position="19"/>
    </location>
</feature>
<sequence length="130" mass="12867">KCRWAAVVLPCGLLAGAAASCGALCFPLALAAATARGWAHAACWAWRWWAGCPAARLCSGLLRAAVRGCRGPVAEAHRGVCPATARSPACGARGGRGAPFAAAGRLRPLMCGAGPLAGAACAAAARASCR</sequence>
<keyword evidence="3" id="KW-1185">Reference proteome</keyword>
<keyword evidence="1" id="KW-0732">Signal</keyword>
<feature type="chain" id="PRO_5019174794" evidence="1">
    <location>
        <begin position="20"/>
        <end position="130"/>
    </location>
</feature>
<organism evidence="2 3">
    <name type="scientific">Trypanosoma conorhini</name>
    <dbReference type="NCBI Taxonomy" id="83891"/>
    <lineage>
        <taxon>Eukaryota</taxon>
        <taxon>Discoba</taxon>
        <taxon>Euglenozoa</taxon>
        <taxon>Kinetoplastea</taxon>
        <taxon>Metakinetoplastina</taxon>
        <taxon>Trypanosomatida</taxon>
        <taxon>Trypanosomatidae</taxon>
        <taxon>Trypanosoma</taxon>
    </lineage>
</organism>
<name>A0A422MPF5_9TRYP</name>
<evidence type="ECO:0000313" key="2">
    <source>
        <dbReference type="EMBL" id="RNE95077.1"/>
    </source>
</evidence>